<dbReference type="eggNOG" id="KOG2642">
    <property type="taxonomic scope" value="Eukaryota"/>
</dbReference>
<evidence type="ECO:0000256" key="8">
    <source>
        <dbReference type="ARBA" id="ARBA00022692"/>
    </source>
</evidence>
<evidence type="ECO:0000256" key="6">
    <source>
        <dbReference type="ARBA" id="ARBA00022676"/>
    </source>
</evidence>
<evidence type="ECO:0000256" key="5">
    <source>
        <dbReference type="ARBA" id="ARBA00018512"/>
    </source>
</evidence>
<dbReference type="InterPro" id="IPR016900">
    <property type="entry name" value="Alg10"/>
</dbReference>
<dbReference type="PANTHER" id="PTHR12989:SF10">
    <property type="entry name" value="DOL-P-GLC:GLC(2)MAN(9)GLCNAC(2)-PP-DOL ALPHA-1,2-GLUCOSYLTRANSFERASE-RELATED"/>
    <property type="match status" value="1"/>
</dbReference>
<keyword evidence="10 14" id="KW-1133">Transmembrane helix</keyword>
<feature type="transmembrane region" description="Helical" evidence="14">
    <location>
        <begin position="49"/>
        <end position="73"/>
    </location>
</feature>
<evidence type="ECO:0000256" key="3">
    <source>
        <dbReference type="ARBA" id="ARBA00010600"/>
    </source>
</evidence>
<evidence type="ECO:0000256" key="9">
    <source>
        <dbReference type="ARBA" id="ARBA00022824"/>
    </source>
</evidence>
<dbReference type="Gramene" id="EME28083">
    <property type="protein sequence ID" value="EME28083"/>
    <property type="gene ID" value="Gasu_44200"/>
</dbReference>
<comment type="subcellular location">
    <subcellularLocation>
        <location evidence="1">Endoplasmic reticulum membrane</location>
        <topology evidence="1">Multi-pass membrane protein</topology>
    </subcellularLocation>
</comment>
<dbReference type="STRING" id="130081.M2XWS7"/>
<accession>M2XWS7</accession>
<evidence type="ECO:0000256" key="1">
    <source>
        <dbReference type="ARBA" id="ARBA00004477"/>
    </source>
</evidence>
<keyword evidence="6" id="KW-0328">Glycosyltransferase</keyword>
<sequence>MDEELHMEQARSYCKGHLFSYDARISTPPGLYMWPWLLSILTKVLSIPFLNSCICSVLFLRLICGCFAVLLWLEFKSWSRLSRRSISSTQLLFLWSHPILFFYYFFYYTDVPSLYFGLLCLRFSYKRSPVNAAIFATLATLHRQTSLMYHLVSCLILASQLFDCNAEMSPSSIVSFLWKLLANFIFNPIACFRLCWPHFVCFIGYGLWLVQRGTVAIGHAEHHRLIFHPTMVLYFLCYELLFYPPSVFLVLRFLKSLRDSSLYWQLMAMIFFLCVRYCIYLHPFLLSDRRHYTFLFVRCVFQKRKYLRYALIPFSLVATYSMEEKLRNLEILEQTYLKFLIAFPFIFIPLLELRYFVPNYIIIHLVCLVFTSTKLQGDFRKQKSKGERDVSHYTVNILDSDHLLFYRCLCNVCCYVVLLMVFYCFPLDHWKTDGLESRSLLSQLHLDCRKCALERMMP</sequence>
<proteinExistence type="inferred from homology"/>
<evidence type="ECO:0000256" key="12">
    <source>
        <dbReference type="ARBA" id="ARBA00044727"/>
    </source>
</evidence>
<gene>
    <name evidence="15" type="ORF">Gasu_44200</name>
</gene>
<evidence type="ECO:0000256" key="2">
    <source>
        <dbReference type="ARBA" id="ARBA00004922"/>
    </source>
</evidence>
<evidence type="ECO:0000313" key="15">
    <source>
        <dbReference type="EMBL" id="EME28083.1"/>
    </source>
</evidence>
<comment type="function">
    <text evidence="12">Dol-P-Glc:Glc(2)Man(9)GlcNAc(2)-PP-Dol alpha-1,2-glucosyltransferase that operates in the biosynthetic pathway of dolichol-linked oligosaccharides, the glycan precursors employed in protein asparagine (N)-glycosylation. The assembly of dolichol-linked oligosaccharides begins on the cytosolic side of the endoplasmic reticulum membrane and finishes in its lumen. The sequential addition of sugars to dolichol pyrophosphate produces dolichol-linked oligosaccharides containing fourteen sugars, including two GlcNAcs, nine mannoses and three glucoses. Once assembled, the oligosaccharide is transferred from the lipid to nascent proteins by oligosaccharyltransferases. In the lumen of the endoplasmic reticulum, adds the third and last glucose residue from dolichyl phosphate glucose (Dol-P-Glc) onto the lipid-linked oligosaccharide intermediate Glc(2)Man(9)GlcNAc(2)-PP-Dol to produce Glc(3)Man(9)GlcNAc(2)-PP-Dol.</text>
</comment>
<feature type="transmembrane region" description="Helical" evidence="14">
    <location>
        <begin position="306"/>
        <end position="323"/>
    </location>
</feature>
<dbReference type="AlphaFoldDB" id="M2XWS7"/>
<dbReference type="GeneID" id="17086950"/>
<feature type="transmembrane region" description="Helical" evidence="14">
    <location>
        <begin position="266"/>
        <end position="286"/>
    </location>
</feature>
<dbReference type="Pfam" id="PF04922">
    <property type="entry name" value="DIE2_ALG10"/>
    <property type="match status" value="1"/>
</dbReference>
<keyword evidence="8 14" id="KW-0812">Transmembrane</keyword>
<evidence type="ECO:0000256" key="4">
    <source>
        <dbReference type="ARBA" id="ARBA00011967"/>
    </source>
</evidence>
<feature type="transmembrane region" description="Helical" evidence="14">
    <location>
        <begin position="404"/>
        <end position="423"/>
    </location>
</feature>
<dbReference type="EC" id="2.4.1.256" evidence="4"/>
<protein>
    <recommendedName>
        <fullName evidence="5">Dol-P-Glc:Glc(2)Man(9)GlcNAc(2)-PP-Dol alpha-1,2-glucosyltransferase</fullName>
        <ecNumber evidence="4">2.4.1.256</ecNumber>
    </recommendedName>
</protein>
<organism evidence="15 16">
    <name type="scientific">Galdieria sulphuraria</name>
    <name type="common">Red alga</name>
    <dbReference type="NCBI Taxonomy" id="130081"/>
    <lineage>
        <taxon>Eukaryota</taxon>
        <taxon>Rhodophyta</taxon>
        <taxon>Bangiophyceae</taxon>
        <taxon>Galdieriales</taxon>
        <taxon>Galdieriaceae</taxon>
        <taxon>Galdieria</taxon>
    </lineage>
</organism>
<keyword evidence="11 14" id="KW-0472">Membrane</keyword>
<keyword evidence="7 15" id="KW-0808">Transferase</keyword>
<name>M2XWS7_GALSU</name>
<evidence type="ECO:0000313" key="16">
    <source>
        <dbReference type="Proteomes" id="UP000030680"/>
    </source>
</evidence>
<comment type="similarity">
    <text evidence="3">Belongs to the ALG10 glucosyltransferase family.</text>
</comment>
<dbReference type="PANTHER" id="PTHR12989">
    <property type="entry name" value="ALPHA-1,2-GLUCOSYLTRANSFERASE ALG10"/>
    <property type="match status" value="1"/>
</dbReference>
<dbReference type="EMBL" id="KB454524">
    <property type="protein sequence ID" value="EME28083.1"/>
    <property type="molecule type" value="Genomic_DNA"/>
</dbReference>
<evidence type="ECO:0000256" key="13">
    <source>
        <dbReference type="ARBA" id="ARBA00048064"/>
    </source>
</evidence>
<comment type="pathway">
    <text evidence="2">Protein modification; protein glycosylation.</text>
</comment>
<keyword evidence="16" id="KW-1185">Reference proteome</keyword>
<dbReference type="KEGG" id="gsl:Gasu_44200"/>
<evidence type="ECO:0000256" key="10">
    <source>
        <dbReference type="ARBA" id="ARBA00022989"/>
    </source>
</evidence>
<feature type="transmembrane region" description="Helical" evidence="14">
    <location>
        <begin position="335"/>
        <end position="351"/>
    </location>
</feature>
<evidence type="ECO:0000256" key="11">
    <source>
        <dbReference type="ARBA" id="ARBA00023136"/>
    </source>
</evidence>
<evidence type="ECO:0000256" key="7">
    <source>
        <dbReference type="ARBA" id="ARBA00022679"/>
    </source>
</evidence>
<dbReference type="RefSeq" id="XP_005704603.1">
    <property type="nucleotide sequence ID" value="XM_005704546.1"/>
</dbReference>
<dbReference type="GO" id="GO:0005789">
    <property type="term" value="C:endoplasmic reticulum membrane"/>
    <property type="evidence" value="ECO:0007669"/>
    <property type="project" value="UniProtKB-SubCell"/>
</dbReference>
<dbReference type="GO" id="GO:0106073">
    <property type="term" value="F:dolichyl pyrophosphate Glc2Man9GlcNAc2 alpha-1,2-glucosyltransferase activity"/>
    <property type="evidence" value="ECO:0007669"/>
    <property type="project" value="UniProtKB-EC"/>
</dbReference>
<evidence type="ECO:0000256" key="14">
    <source>
        <dbReference type="SAM" id="Phobius"/>
    </source>
</evidence>
<feature type="transmembrane region" description="Helical" evidence="14">
    <location>
        <begin position="231"/>
        <end position="254"/>
    </location>
</feature>
<reference evidence="16" key="1">
    <citation type="journal article" date="2013" name="Science">
        <title>Gene transfer from bacteria and archaea facilitated evolution of an extremophilic eukaryote.</title>
        <authorList>
            <person name="Schonknecht G."/>
            <person name="Chen W.H."/>
            <person name="Ternes C.M."/>
            <person name="Barbier G.G."/>
            <person name="Shrestha R.P."/>
            <person name="Stanke M."/>
            <person name="Brautigam A."/>
            <person name="Baker B.J."/>
            <person name="Banfield J.F."/>
            <person name="Garavito R.M."/>
            <person name="Carr K."/>
            <person name="Wilkerson C."/>
            <person name="Rensing S.A."/>
            <person name="Gagneul D."/>
            <person name="Dickenson N.E."/>
            <person name="Oesterhelt C."/>
            <person name="Lercher M.J."/>
            <person name="Weber A.P."/>
        </authorList>
    </citation>
    <scope>NUCLEOTIDE SEQUENCE [LARGE SCALE GENOMIC DNA]</scope>
    <source>
        <strain evidence="16">074W</strain>
    </source>
</reference>
<dbReference type="OrthoDB" id="4769at2759"/>
<keyword evidence="9" id="KW-0256">Endoplasmic reticulum</keyword>
<dbReference type="OMA" id="FPINWNT"/>
<dbReference type="TCDB" id="9.B.231.1.2">
    <property type="family name" value="the die2/alg10 glycosyl transferase (die2/alg10) family"/>
</dbReference>
<dbReference type="GO" id="GO:0006488">
    <property type="term" value="P:dolichol-linked oligosaccharide biosynthetic process"/>
    <property type="evidence" value="ECO:0007669"/>
    <property type="project" value="InterPro"/>
</dbReference>
<comment type="catalytic activity">
    <reaction evidence="13">
        <text>an alpha-D-Glc-(1-&gt;3)-alpha-D-Glc-(1-&gt;3)-alpha-D-Man-(1-&gt;2)-alpha-D-Man-(1-&gt;2)-alpha-D-Man-(1-&gt;3)-[alpha-D-Man-(1-&gt;2)-alpha-D-Man-(1-&gt;3)-[alpha-D-Man-(1-&gt;2)-alpha-D-Man-(1-&gt;6)]-alpha-D-Man-(1-&gt;6)]-beta-D-Man-(1-&gt;4)-beta-D-GlcNAc-(1-&gt;4)-alpha-D-GlcNAc-diphospho-di-trans,poly-cis-dolichol + a di-trans,poly-cis-dolichyl beta-D-glucosyl phosphate = a alpha-D-Glc-(1-&gt;2)-alpha-D-Glc-(1-&gt;3)-alpha-D-Glc-(1-&gt;3)-alpha-D-Man-(1-&gt;2)-alpha-D-Man-(1-&gt;2)-alpha-D-Man-(1-&gt;3)-[alpha-D-Man-(1-&gt;2)-alpha-D-Man-(1-&gt;3)-[alpha-D-Man-(1-&gt;2)-alpha-D-Man-(1-&gt;6)]-alpha-D-Man-(1-&gt;6)]-beta-D-Man-(1-&gt;4)-beta-D-GlcNAc-(1-&gt;4)-alpha-D-GlcNAc-diphospho-di-trans,poly-cis-dolichol + a di-trans,poly-cis-dolichyl phosphate + H(+)</text>
        <dbReference type="Rhea" id="RHEA:29543"/>
        <dbReference type="Rhea" id="RHEA-COMP:19498"/>
        <dbReference type="Rhea" id="RHEA-COMP:19502"/>
        <dbReference type="Rhea" id="RHEA-COMP:19512"/>
        <dbReference type="Rhea" id="RHEA-COMP:19522"/>
        <dbReference type="ChEBI" id="CHEBI:15378"/>
        <dbReference type="ChEBI" id="CHEBI:57525"/>
        <dbReference type="ChEBI" id="CHEBI:57683"/>
        <dbReference type="ChEBI" id="CHEBI:132522"/>
        <dbReference type="ChEBI" id="CHEBI:132523"/>
        <dbReference type="EC" id="2.4.1.256"/>
    </reaction>
    <physiologicalReaction direction="left-to-right" evidence="13">
        <dbReference type="Rhea" id="RHEA:29544"/>
    </physiologicalReaction>
</comment>
<dbReference type="Proteomes" id="UP000030680">
    <property type="component" value="Unassembled WGS sequence"/>
</dbReference>